<reference evidence="1 2" key="1">
    <citation type="journal article" date="2019" name="Nat. Ecol. Evol.">
        <title>Megaphylogeny resolves global patterns of mushroom evolution.</title>
        <authorList>
            <person name="Varga T."/>
            <person name="Krizsan K."/>
            <person name="Foldi C."/>
            <person name="Dima B."/>
            <person name="Sanchez-Garcia M."/>
            <person name="Sanchez-Ramirez S."/>
            <person name="Szollosi G.J."/>
            <person name="Szarkandi J.G."/>
            <person name="Papp V."/>
            <person name="Albert L."/>
            <person name="Andreopoulos W."/>
            <person name="Angelini C."/>
            <person name="Antonin V."/>
            <person name="Barry K.W."/>
            <person name="Bougher N.L."/>
            <person name="Buchanan P."/>
            <person name="Buyck B."/>
            <person name="Bense V."/>
            <person name="Catcheside P."/>
            <person name="Chovatia M."/>
            <person name="Cooper J."/>
            <person name="Damon W."/>
            <person name="Desjardin D."/>
            <person name="Finy P."/>
            <person name="Geml J."/>
            <person name="Haridas S."/>
            <person name="Hughes K."/>
            <person name="Justo A."/>
            <person name="Karasinski D."/>
            <person name="Kautmanova I."/>
            <person name="Kiss B."/>
            <person name="Kocsube S."/>
            <person name="Kotiranta H."/>
            <person name="LaButti K.M."/>
            <person name="Lechner B.E."/>
            <person name="Liimatainen K."/>
            <person name="Lipzen A."/>
            <person name="Lukacs Z."/>
            <person name="Mihaltcheva S."/>
            <person name="Morgado L.N."/>
            <person name="Niskanen T."/>
            <person name="Noordeloos M.E."/>
            <person name="Ohm R.A."/>
            <person name="Ortiz-Santana B."/>
            <person name="Ovrebo C."/>
            <person name="Racz N."/>
            <person name="Riley R."/>
            <person name="Savchenko A."/>
            <person name="Shiryaev A."/>
            <person name="Soop K."/>
            <person name="Spirin V."/>
            <person name="Szebenyi C."/>
            <person name="Tomsovsky M."/>
            <person name="Tulloss R.E."/>
            <person name="Uehling J."/>
            <person name="Grigoriev I.V."/>
            <person name="Vagvolgyi C."/>
            <person name="Papp T."/>
            <person name="Martin F.M."/>
            <person name="Miettinen O."/>
            <person name="Hibbett D.S."/>
            <person name="Nagy L.G."/>
        </authorList>
    </citation>
    <scope>NUCLEOTIDE SEQUENCE [LARGE SCALE GENOMIC DNA]</scope>
    <source>
        <strain evidence="1 2">NL-1719</strain>
    </source>
</reference>
<protein>
    <submittedName>
        <fullName evidence="1">Uncharacterized protein</fullName>
    </submittedName>
</protein>
<sequence>MSPPSSPPANSLESMSGVLVGMSTTSRSSSPNATGSGHGRSQSTGMAEGSITGRARMLSQSSTSGYGSGLKTDLDVNDFNTHPIAVDPVLALELRIRWIEALVLGVKSELGGGGDPSTSTTTTLSSLRGDSDVGGTGTSGRSGLRTSGIGSGSVRLANRSRVGLGGVAGTAGGSDTLGRASGRGLGKERELKNAMELLKPGEVLVRLVDDLRKQLDNIVAANDGFKKFMDQYDQYAHFLTPSFALSGILPDPPSYENLSPEEVETLLVEMEPDIRAADRDMREIEALETKGVTGAGKLADYEQLQPRLETLLSGHQDNVKRADALEQKISSIMERHATHIDALSELFVIWDEALTDVEDRITRLEREKTERIRLGLE</sequence>
<evidence type="ECO:0000313" key="1">
    <source>
        <dbReference type="EMBL" id="TFK73750.1"/>
    </source>
</evidence>
<proteinExistence type="predicted"/>
<dbReference type="EMBL" id="ML208273">
    <property type="protein sequence ID" value="TFK73750.1"/>
    <property type="molecule type" value="Genomic_DNA"/>
</dbReference>
<gene>
    <name evidence="1" type="ORF">BDN72DRAFT_956310</name>
</gene>
<name>A0ACD3B6J4_9AGAR</name>
<organism evidence="1 2">
    <name type="scientific">Pluteus cervinus</name>
    <dbReference type="NCBI Taxonomy" id="181527"/>
    <lineage>
        <taxon>Eukaryota</taxon>
        <taxon>Fungi</taxon>
        <taxon>Dikarya</taxon>
        <taxon>Basidiomycota</taxon>
        <taxon>Agaricomycotina</taxon>
        <taxon>Agaricomycetes</taxon>
        <taxon>Agaricomycetidae</taxon>
        <taxon>Agaricales</taxon>
        <taxon>Pluteineae</taxon>
        <taxon>Pluteaceae</taxon>
        <taxon>Pluteus</taxon>
    </lineage>
</organism>
<keyword evidence="2" id="KW-1185">Reference proteome</keyword>
<accession>A0ACD3B6J4</accession>
<dbReference type="Proteomes" id="UP000308600">
    <property type="component" value="Unassembled WGS sequence"/>
</dbReference>
<evidence type="ECO:0000313" key="2">
    <source>
        <dbReference type="Proteomes" id="UP000308600"/>
    </source>
</evidence>